<reference evidence="3 4" key="1">
    <citation type="submission" date="2014-12" db="EMBL/GenBank/DDBJ databases">
        <title>Draft genome sequences of 29 type strains of Enterococci.</title>
        <authorList>
            <person name="Zhong Z."/>
            <person name="Sun Z."/>
            <person name="Liu W."/>
            <person name="Zhang W."/>
            <person name="Zhang H."/>
        </authorList>
    </citation>
    <scope>NUCLEOTIDE SEQUENCE [LARGE SCALE GENOMIC DNA]</scope>
    <source>
        <strain evidence="3 4">DSM 22802</strain>
    </source>
</reference>
<dbReference type="Gene3D" id="3.40.50.720">
    <property type="entry name" value="NAD(P)-binding Rossmann-like Domain"/>
    <property type="match status" value="1"/>
</dbReference>
<feature type="domain" description="YceM-like C-terminal" evidence="2">
    <location>
        <begin position="126"/>
        <end position="240"/>
    </location>
</feature>
<dbReference type="Gene3D" id="3.30.360.10">
    <property type="entry name" value="Dihydrodipicolinate Reductase, domain 2"/>
    <property type="match status" value="1"/>
</dbReference>
<dbReference type="RefSeq" id="WP_071863304.1">
    <property type="nucleotide sequence ID" value="NZ_JBHLVS010000032.1"/>
</dbReference>
<dbReference type="PANTHER" id="PTHR43708:SF4">
    <property type="entry name" value="OXIDOREDUCTASE YCEM-RELATED"/>
    <property type="match status" value="1"/>
</dbReference>
<gene>
    <name evidence="3" type="ORF">RV00_GL000961</name>
</gene>
<dbReference type="InterPro" id="IPR000683">
    <property type="entry name" value="Gfo/Idh/MocA-like_OxRdtase_N"/>
</dbReference>
<dbReference type="InterPro" id="IPR048477">
    <property type="entry name" value="YceM-like_C"/>
</dbReference>
<protein>
    <submittedName>
        <fullName evidence="3">Uncharacterized protein</fullName>
    </submittedName>
</protein>
<dbReference type="Pfam" id="PF01408">
    <property type="entry name" value="GFO_IDH_MocA"/>
    <property type="match status" value="1"/>
</dbReference>
<dbReference type="SUPFAM" id="SSF51735">
    <property type="entry name" value="NAD(P)-binding Rossmann-fold domains"/>
    <property type="match status" value="1"/>
</dbReference>
<dbReference type="PANTHER" id="PTHR43708">
    <property type="entry name" value="CONSERVED EXPRESSED OXIDOREDUCTASE (EUROFUNG)"/>
    <property type="match status" value="1"/>
</dbReference>
<dbReference type="EMBL" id="JXKM01000016">
    <property type="protein sequence ID" value="OJG33908.1"/>
    <property type="molecule type" value="Genomic_DNA"/>
</dbReference>
<evidence type="ECO:0000313" key="4">
    <source>
        <dbReference type="Proteomes" id="UP000183700"/>
    </source>
</evidence>
<evidence type="ECO:0000259" key="2">
    <source>
        <dbReference type="Pfam" id="PF21378"/>
    </source>
</evidence>
<evidence type="ECO:0000313" key="3">
    <source>
        <dbReference type="EMBL" id="OJG33908.1"/>
    </source>
</evidence>
<accession>A0A1L8SPH6</accession>
<proteinExistence type="predicted"/>
<organism evidence="3 4">
    <name type="scientific">Enterococcus devriesei</name>
    <dbReference type="NCBI Taxonomy" id="319970"/>
    <lineage>
        <taxon>Bacteria</taxon>
        <taxon>Bacillati</taxon>
        <taxon>Bacillota</taxon>
        <taxon>Bacilli</taxon>
        <taxon>Lactobacillales</taxon>
        <taxon>Enterococcaceae</taxon>
        <taxon>Enterococcus</taxon>
    </lineage>
</organism>
<dbReference type="InterPro" id="IPR051317">
    <property type="entry name" value="Gfo/Idh/MocA_oxidoreduct"/>
</dbReference>
<evidence type="ECO:0000259" key="1">
    <source>
        <dbReference type="Pfam" id="PF01408"/>
    </source>
</evidence>
<name>A0A1L8SPH6_9ENTE</name>
<dbReference type="InterPro" id="IPR036291">
    <property type="entry name" value="NAD(P)-bd_dom_sf"/>
</dbReference>
<dbReference type="Pfam" id="PF21378">
    <property type="entry name" value="YceM-like_C"/>
    <property type="match status" value="1"/>
</dbReference>
<dbReference type="Proteomes" id="UP000183700">
    <property type="component" value="Unassembled WGS sequence"/>
</dbReference>
<comment type="caution">
    <text evidence="3">The sequence shown here is derived from an EMBL/GenBank/DDBJ whole genome shotgun (WGS) entry which is preliminary data.</text>
</comment>
<sequence>MKIGVIGIGGIAQKAYLPTYAKMRDQAEFIFATRNEATRKKIADEYSFAKTVVTIDELLAEKITACFIHAATKVHFELAKKCLEAGVAVFMDKPVSENYQEVQALDDLAKEKELLFMVGFNRRFAPMVEQLKQLPEKRVIQLQKNEPSHGMDSQYGIYDLFIHLVDTAVYLLDDEIMSVHSKLREEKGQMVYAQMQLSTATTECILSMDLMSGGKLERYQVSSPEQTMVLEQLTDLKIKRGQIEEVHRFGDWTTTLEKRGFQQLVQTFIATLQGKAVDLRQENVLLSHELCAQMLRQHIRHQL</sequence>
<dbReference type="AlphaFoldDB" id="A0A1L8SPH6"/>
<dbReference type="SUPFAM" id="SSF55347">
    <property type="entry name" value="Glyceraldehyde-3-phosphate dehydrogenase-like, C-terminal domain"/>
    <property type="match status" value="1"/>
</dbReference>
<feature type="domain" description="Gfo/Idh/MocA-like oxidoreductase N-terminal" evidence="1">
    <location>
        <begin position="1"/>
        <end position="120"/>
    </location>
</feature>
<dbReference type="GO" id="GO:0000166">
    <property type="term" value="F:nucleotide binding"/>
    <property type="evidence" value="ECO:0007669"/>
    <property type="project" value="InterPro"/>
</dbReference>
<keyword evidence="4" id="KW-1185">Reference proteome</keyword>
<dbReference type="OrthoDB" id="9815825at2"/>
<dbReference type="STRING" id="319970.RV00_GL000961"/>